<proteinExistence type="inferred from homology"/>
<evidence type="ECO:0000259" key="8">
    <source>
        <dbReference type="Pfam" id="PF00962"/>
    </source>
</evidence>
<dbReference type="EMBL" id="UGGT01000001">
    <property type="protein sequence ID" value="STO22519.1"/>
    <property type="molecule type" value="Genomic_DNA"/>
</dbReference>
<evidence type="ECO:0000313" key="9">
    <source>
        <dbReference type="EMBL" id="STO22519.1"/>
    </source>
</evidence>
<accession>A0A377GD43</accession>
<feature type="signal peptide" evidence="7">
    <location>
        <begin position="1"/>
        <end position="21"/>
    </location>
</feature>
<keyword evidence="4" id="KW-0479">Metal-binding</keyword>
<keyword evidence="7" id="KW-0732">Signal</keyword>
<dbReference type="GO" id="GO:0046872">
    <property type="term" value="F:metal ion binding"/>
    <property type="evidence" value="ECO:0007669"/>
    <property type="project" value="UniProtKB-KW"/>
</dbReference>
<organism evidence="9 10">
    <name type="scientific">Fluoribacter dumoffii</name>
    <dbReference type="NCBI Taxonomy" id="463"/>
    <lineage>
        <taxon>Bacteria</taxon>
        <taxon>Pseudomonadati</taxon>
        <taxon>Pseudomonadota</taxon>
        <taxon>Gammaproteobacteria</taxon>
        <taxon>Legionellales</taxon>
        <taxon>Legionellaceae</taxon>
        <taxon>Fluoribacter</taxon>
    </lineage>
</organism>
<dbReference type="OrthoDB" id="105475at2"/>
<gene>
    <name evidence="9" type="ORF">NCTC11370_02611</name>
</gene>
<protein>
    <recommendedName>
        <fullName evidence="3">adenosine deaminase</fullName>
        <ecNumber evidence="3">3.5.4.4</ecNumber>
    </recommendedName>
</protein>
<feature type="domain" description="Adenosine deaminase" evidence="8">
    <location>
        <begin position="119"/>
        <end position="443"/>
    </location>
</feature>
<dbReference type="GO" id="GO:0005829">
    <property type="term" value="C:cytosol"/>
    <property type="evidence" value="ECO:0007669"/>
    <property type="project" value="TreeGrafter"/>
</dbReference>
<keyword evidence="6" id="KW-0862">Zinc</keyword>
<evidence type="ECO:0000256" key="6">
    <source>
        <dbReference type="ARBA" id="ARBA00022833"/>
    </source>
</evidence>
<evidence type="ECO:0000256" key="7">
    <source>
        <dbReference type="SAM" id="SignalP"/>
    </source>
</evidence>
<comment type="similarity">
    <text evidence="2">Belongs to the metallo-dependent hydrolases superfamily. Adenosine and AMP deaminases family.</text>
</comment>
<evidence type="ECO:0000313" key="10">
    <source>
        <dbReference type="Proteomes" id="UP000254554"/>
    </source>
</evidence>
<dbReference type="InterPro" id="IPR032466">
    <property type="entry name" value="Metal_Hydrolase"/>
</dbReference>
<evidence type="ECO:0000256" key="3">
    <source>
        <dbReference type="ARBA" id="ARBA00012784"/>
    </source>
</evidence>
<keyword evidence="5" id="KW-0378">Hydrolase</keyword>
<keyword evidence="10" id="KW-1185">Reference proteome</keyword>
<dbReference type="GO" id="GO:0004000">
    <property type="term" value="F:adenosine deaminase activity"/>
    <property type="evidence" value="ECO:0007669"/>
    <property type="project" value="UniProtKB-ARBA"/>
</dbReference>
<comment type="cofactor">
    <cofactor evidence="1">
        <name>Zn(2+)</name>
        <dbReference type="ChEBI" id="CHEBI:29105"/>
    </cofactor>
</comment>
<dbReference type="PANTHER" id="PTHR11409:SF43">
    <property type="entry name" value="ADENOSINE DEAMINASE"/>
    <property type="match status" value="1"/>
</dbReference>
<dbReference type="Pfam" id="PF00962">
    <property type="entry name" value="A_deaminase"/>
    <property type="match status" value="1"/>
</dbReference>
<dbReference type="InterPro" id="IPR001365">
    <property type="entry name" value="A_deaminase_dom"/>
</dbReference>
<evidence type="ECO:0000256" key="1">
    <source>
        <dbReference type="ARBA" id="ARBA00001947"/>
    </source>
</evidence>
<dbReference type="GO" id="GO:0043103">
    <property type="term" value="P:hypoxanthine salvage"/>
    <property type="evidence" value="ECO:0007669"/>
    <property type="project" value="TreeGrafter"/>
</dbReference>
<name>A0A377GD43_9GAMM</name>
<dbReference type="Proteomes" id="UP000254554">
    <property type="component" value="Unassembled WGS sequence"/>
</dbReference>
<dbReference type="GO" id="GO:0046103">
    <property type="term" value="P:inosine biosynthetic process"/>
    <property type="evidence" value="ECO:0007669"/>
    <property type="project" value="TreeGrafter"/>
</dbReference>
<dbReference type="GO" id="GO:0006154">
    <property type="term" value="P:adenosine catabolic process"/>
    <property type="evidence" value="ECO:0007669"/>
    <property type="project" value="TreeGrafter"/>
</dbReference>
<dbReference type="PANTHER" id="PTHR11409">
    <property type="entry name" value="ADENOSINE DEAMINASE"/>
    <property type="match status" value="1"/>
</dbReference>
<evidence type="ECO:0000256" key="2">
    <source>
        <dbReference type="ARBA" id="ARBA00006676"/>
    </source>
</evidence>
<dbReference type="STRING" id="1094715.GCA_000236165_02456"/>
<sequence>MNYIKPISFLACLFFSALVQANIQSHFDQIKNDPNALYAFLKSMPKGGELHYHLAGGAYPEIMLEVASKEDYCLNTNNWVVSKKSSECNGVETKDLLNHPELYANTVKSWSMKDFVPGKESGHDHFFNSFYKFNAIVADHQSELIASVMNTAAQQNEHYMELMVLPDNAHSTSFGDMLKGTTSFSQKRKILLKNQDFQNNINYTAIEANNLVQQARQKLGCETHPDQKACKIKINFIYYSLREQPLDNLFAQTLNAFEAVAQSMKSKGALVGVNLVQPEDGIISLRDYRKQMQMYQYLHKLYPQVNIALHAGEITQEIVTPEDLDYHIHDALFTGQAQRIGHGVDIAHENNVNKTLDYMASQHKAVEINLVSNQKILKVSGADHPLNFYLKHHVPVVLSTDDEGILRTNLTQQYVEAVVSHGLDYSTLKQINRNALTYSFLPGRSIWADAEKALLVSDCQNLQSESCLRFIKTNEKAQLQWNLEQQLRSFENRF</sequence>
<dbReference type="Gene3D" id="3.20.20.140">
    <property type="entry name" value="Metal-dependent hydrolases"/>
    <property type="match status" value="1"/>
</dbReference>
<dbReference type="InterPro" id="IPR006330">
    <property type="entry name" value="Ado/ade_deaminase"/>
</dbReference>
<evidence type="ECO:0000256" key="5">
    <source>
        <dbReference type="ARBA" id="ARBA00022801"/>
    </source>
</evidence>
<dbReference type="EC" id="3.5.4.4" evidence="3"/>
<dbReference type="RefSeq" id="WP_010654627.1">
    <property type="nucleotide sequence ID" value="NZ_UGGT01000001.1"/>
</dbReference>
<reference evidence="9 10" key="1">
    <citation type="submission" date="2018-06" db="EMBL/GenBank/DDBJ databases">
        <authorList>
            <consortium name="Pathogen Informatics"/>
            <person name="Doyle S."/>
        </authorList>
    </citation>
    <scope>NUCLEOTIDE SEQUENCE [LARGE SCALE GENOMIC DNA]</scope>
    <source>
        <strain evidence="9 10">NCTC11370</strain>
    </source>
</reference>
<dbReference type="GeneID" id="93293370"/>
<feature type="chain" id="PRO_5017002971" description="adenosine deaminase" evidence="7">
    <location>
        <begin position="22"/>
        <end position="494"/>
    </location>
</feature>
<evidence type="ECO:0000256" key="4">
    <source>
        <dbReference type="ARBA" id="ARBA00022723"/>
    </source>
</evidence>
<dbReference type="AlphaFoldDB" id="A0A377GD43"/>
<dbReference type="SUPFAM" id="SSF51556">
    <property type="entry name" value="Metallo-dependent hydrolases"/>
    <property type="match status" value="1"/>
</dbReference>